<sequence length="95" mass="10528">MRNGQRAIQGWSDNEGAHLDGTLGQISVADWCSFESAFRLDSQENSCGVEVLEAFPVGRSQRLGMLRRDEAVAWCVHRELNSGSQCCRARRNATA</sequence>
<protein>
    <submittedName>
        <fullName evidence="1">Uncharacterized protein</fullName>
    </submittedName>
</protein>
<reference evidence="1" key="1">
    <citation type="journal article" date="2022" name="bioRxiv">
        <title>Sequencing and chromosome-scale assembly of the giantPleurodeles waltlgenome.</title>
        <authorList>
            <person name="Brown T."/>
            <person name="Elewa A."/>
            <person name="Iarovenko S."/>
            <person name="Subramanian E."/>
            <person name="Araus A.J."/>
            <person name="Petzold A."/>
            <person name="Susuki M."/>
            <person name="Suzuki K.-i.T."/>
            <person name="Hayashi T."/>
            <person name="Toyoda A."/>
            <person name="Oliveira C."/>
            <person name="Osipova E."/>
            <person name="Leigh N.D."/>
            <person name="Simon A."/>
            <person name="Yun M.H."/>
        </authorList>
    </citation>
    <scope>NUCLEOTIDE SEQUENCE</scope>
    <source>
        <strain evidence="1">20211129_DDA</strain>
        <tissue evidence="1">Liver</tissue>
    </source>
</reference>
<dbReference type="AlphaFoldDB" id="A0AAV7PSC2"/>
<name>A0AAV7PSC2_PLEWA</name>
<keyword evidence="2" id="KW-1185">Reference proteome</keyword>
<accession>A0AAV7PSC2</accession>
<evidence type="ECO:0000313" key="2">
    <source>
        <dbReference type="Proteomes" id="UP001066276"/>
    </source>
</evidence>
<organism evidence="1 2">
    <name type="scientific">Pleurodeles waltl</name>
    <name type="common">Iberian ribbed newt</name>
    <dbReference type="NCBI Taxonomy" id="8319"/>
    <lineage>
        <taxon>Eukaryota</taxon>
        <taxon>Metazoa</taxon>
        <taxon>Chordata</taxon>
        <taxon>Craniata</taxon>
        <taxon>Vertebrata</taxon>
        <taxon>Euteleostomi</taxon>
        <taxon>Amphibia</taxon>
        <taxon>Batrachia</taxon>
        <taxon>Caudata</taxon>
        <taxon>Salamandroidea</taxon>
        <taxon>Salamandridae</taxon>
        <taxon>Pleurodelinae</taxon>
        <taxon>Pleurodeles</taxon>
    </lineage>
</organism>
<dbReference type="EMBL" id="JANPWB010000011">
    <property type="protein sequence ID" value="KAJ1130754.1"/>
    <property type="molecule type" value="Genomic_DNA"/>
</dbReference>
<gene>
    <name evidence="1" type="ORF">NDU88_009102</name>
</gene>
<proteinExistence type="predicted"/>
<evidence type="ECO:0000313" key="1">
    <source>
        <dbReference type="EMBL" id="KAJ1130754.1"/>
    </source>
</evidence>
<dbReference type="Proteomes" id="UP001066276">
    <property type="component" value="Chromosome 7"/>
</dbReference>
<comment type="caution">
    <text evidence="1">The sequence shown here is derived from an EMBL/GenBank/DDBJ whole genome shotgun (WGS) entry which is preliminary data.</text>
</comment>